<feature type="domain" description="ApeA N-terminal" evidence="1">
    <location>
        <begin position="11"/>
        <end position="285"/>
    </location>
</feature>
<dbReference type="EMBL" id="JAATEN010000001">
    <property type="protein sequence ID" value="NJP99045.1"/>
    <property type="molecule type" value="Genomic_DNA"/>
</dbReference>
<evidence type="ECO:0000313" key="3">
    <source>
        <dbReference type="Proteomes" id="UP000695264"/>
    </source>
</evidence>
<evidence type="ECO:0000259" key="1">
    <source>
        <dbReference type="Pfam" id="PF18862"/>
    </source>
</evidence>
<accession>A0ABX1BMS6</accession>
<gene>
    <name evidence="2" type="ORF">HCK00_00290</name>
</gene>
<proteinExistence type="predicted"/>
<comment type="caution">
    <text evidence="2">The sequence shown here is derived from an EMBL/GenBank/DDBJ whole genome shotgun (WGS) entry which is preliminary data.</text>
</comment>
<dbReference type="Proteomes" id="UP000695264">
    <property type="component" value="Unassembled WGS sequence"/>
</dbReference>
<organism evidence="2 3">
    <name type="scientific">Streptomyces zingiberis</name>
    <dbReference type="NCBI Taxonomy" id="2053010"/>
    <lineage>
        <taxon>Bacteria</taxon>
        <taxon>Bacillati</taxon>
        <taxon>Actinomycetota</taxon>
        <taxon>Actinomycetes</taxon>
        <taxon>Kitasatosporales</taxon>
        <taxon>Streptomycetaceae</taxon>
        <taxon>Streptomyces</taxon>
    </lineage>
</organism>
<dbReference type="InterPro" id="IPR041223">
    <property type="entry name" value="ApeA_NTD"/>
</dbReference>
<evidence type="ECO:0000313" key="2">
    <source>
        <dbReference type="EMBL" id="NJP99045.1"/>
    </source>
</evidence>
<keyword evidence="3" id="KW-1185">Reference proteome</keyword>
<reference evidence="2 3" key="1">
    <citation type="submission" date="2020-03" db="EMBL/GenBank/DDBJ databases">
        <title>WGS of actinomycetes isolated from Thailand.</title>
        <authorList>
            <person name="Thawai C."/>
        </authorList>
    </citation>
    <scope>NUCLEOTIDE SEQUENCE [LARGE SCALE GENOMIC DNA]</scope>
    <source>
        <strain evidence="2 3">PLAI 1-29</strain>
    </source>
</reference>
<dbReference type="RefSeq" id="WP_168099677.1">
    <property type="nucleotide sequence ID" value="NZ_JAATEN010000001.1"/>
</dbReference>
<protein>
    <recommendedName>
        <fullName evidence="1">ApeA N-terminal domain-containing protein</fullName>
    </recommendedName>
</protein>
<dbReference type="Pfam" id="PF18862">
    <property type="entry name" value="ApeA_NTD1"/>
    <property type="match status" value="1"/>
</dbReference>
<sequence>MDIDDISGGSVGYFWASHSKRINFRRRSESGYLKVNPTGQVEVQTLEESPFDSFGSADSPGIPKSIFASTPAGGALVVDIFRQTSNIRWGGAKASTHSFFAHALIMGVDDNAQDPRFSYFSTFVPGIQDWAGVRTIDEERKNDDAQRIQSVSLQVRSGAPQEVRLNASTKFELSWHWQVSGSADNRSIYAPVSLAVRSMRPKSYRELLSPLHRIQDLVCLALDGFVAADGGRAHLILDPDPRTSPTLWDGRLMAAPPGTTTPKSMTEIPLFSLGDLGGVDALRRWIKIYESHPRAVRPFVSRYRLGATSPEVQLMEVAAGMEYWVASHRRTTSWAKNKRIPLAIAERVGSPFGDWIGDLEKWDTAFWETYNAIKHEANYKPDRYMVSVMAQSGSLLLTAAILNRVAGNKGVSKRIFRSHRTRALGEEASGYVANFSPNPGRKKKKGR</sequence>
<name>A0ABX1BMS6_9ACTN</name>